<dbReference type="SUPFAM" id="SSF54909">
    <property type="entry name" value="Dimeric alpha+beta barrel"/>
    <property type="match status" value="1"/>
</dbReference>
<dbReference type="AlphaFoldDB" id="A0A146FU95"/>
<dbReference type="EMBL" id="BCWF01000025">
    <property type="protein sequence ID" value="GAT28513.1"/>
    <property type="molecule type" value="Genomic_DNA"/>
</dbReference>
<accession>A0A146FU95</accession>
<reference evidence="1 2" key="1">
    <citation type="journal article" date="2016" name="DNA Res.">
        <title>Genome sequence of Aspergillus luchuensis NBRC 4314.</title>
        <authorList>
            <person name="Yamada O."/>
            <person name="Machida M."/>
            <person name="Hosoyama A."/>
            <person name="Goto M."/>
            <person name="Takahashi T."/>
            <person name="Futagami T."/>
            <person name="Yamagata Y."/>
            <person name="Takeuchi M."/>
            <person name="Kobayashi T."/>
            <person name="Koike H."/>
            <person name="Abe K."/>
            <person name="Asai K."/>
            <person name="Arita M."/>
            <person name="Fujita N."/>
            <person name="Fukuda K."/>
            <person name="Higa K."/>
            <person name="Horikawa H."/>
            <person name="Ishikawa T."/>
            <person name="Jinno K."/>
            <person name="Kato Y."/>
            <person name="Kirimura K."/>
            <person name="Mizutani O."/>
            <person name="Nakasone K."/>
            <person name="Sano M."/>
            <person name="Shiraishi Y."/>
            <person name="Tsukahara M."/>
            <person name="Gomi K."/>
        </authorList>
    </citation>
    <scope>NUCLEOTIDE SEQUENCE [LARGE SCALE GENOMIC DNA]</scope>
    <source>
        <strain evidence="1 2">RIB 2604</strain>
    </source>
</reference>
<sequence length="110" mass="12723">MPTRRIAQIVYLKPSAIAAYKECHANVWPEVLQQIKEYSIFFDNERTLFATFKYVGEDFDGDMQRMKANPKVREWWGLTDGMQESPIPGAVGSAEGPGWWKVLDEVFYTE</sequence>
<dbReference type="PANTHER" id="PTHR34389:SF2">
    <property type="entry name" value="L-RHAMNOSE MUTAROTASE"/>
    <property type="match status" value="1"/>
</dbReference>
<dbReference type="Pfam" id="PF05336">
    <property type="entry name" value="rhaM"/>
    <property type="match status" value="1"/>
</dbReference>
<dbReference type="InterPro" id="IPR008000">
    <property type="entry name" value="Rham/fucose_mutarotase"/>
</dbReference>
<dbReference type="InterPro" id="IPR011008">
    <property type="entry name" value="Dimeric_a/b-barrel"/>
</dbReference>
<name>A0A146FU95_ASPKA</name>
<dbReference type="Proteomes" id="UP000075230">
    <property type="component" value="Unassembled WGS sequence"/>
</dbReference>
<dbReference type="VEuPathDB" id="FungiDB:ASPFODRAFT_217133"/>
<dbReference type="GO" id="GO:0016857">
    <property type="term" value="F:racemase and epimerase activity, acting on carbohydrates and derivatives"/>
    <property type="evidence" value="ECO:0007669"/>
    <property type="project" value="InterPro"/>
</dbReference>
<dbReference type="Gene3D" id="3.30.70.100">
    <property type="match status" value="1"/>
</dbReference>
<dbReference type="PANTHER" id="PTHR34389">
    <property type="entry name" value="L-RHAMNOSE MUTAROTASE"/>
    <property type="match status" value="1"/>
</dbReference>
<evidence type="ECO:0000313" key="1">
    <source>
        <dbReference type="EMBL" id="GAT28513.1"/>
    </source>
</evidence>
<protein>
    <submittedName>
        <fullName evidence="1">DUF718 domain protein</fullName>
    </submittedName>
</protein>
<comment type="caution">
    <text evidence="1">The sequence shown here is derived from an EMBL/GenBank/DDBJ whole genome shotgun (WGS) entry which is preliminary data.</text>
</comment>
<evidence type="ECO:0000313" key="2">
    <source>
        <dbReference type="Proteomes" id="UP000075230"/>
    </source>
</evidence>
<gene>
    <name evidence="1" type="ORF">RIB2604_02601540</name>
</gene>
<proteinExistence type="predicted"/>
<organism evidence="1 2">
    <name type="scientific">Aspergillus kawachii</name>
    <name type="common">White koji mold</name>
    <name type="synonym">Aspergillus awamori var. kawachi</name>
    <dbReference type="NCBI Taxonomy" id="1069201"/>
    <lineage>
        <taxon>Eukaryota</taxon>
        <taxon>Fungi</taxon>
        <taxon>Dikarya</taxon>
        <taxon>Ascomycota</taxon>
        <taxon>Pezizomycotina</taxon>
        <taxon>Eurotiomycetes</taxon>
        <taxon>Eurotiomycetidae</taxon>
        <taxon>Eurotiales</taxon>
        <taxon>Aspergillaceae</taxon>
        <taxon>Aspergillus</taxon>
        <taxon>Aspergillus subgen. Circumdati</taxon>
    </lineage>
</organism>
<reference evidence="2" key="2">
    <citation type="submission" date="2016-02" db="EMBL/GenBank/DDBJ databases">
        <title>Genome sequencing of Aspergillus luchuensis NBRC 4314.</title>
        <authorList>
            <person name="Yamada O."/>
        </authorList>
    </citation>
    <scope>NUCLEOTIDE SEQUENCE [LARGE SCALE GENOMIC DNA]</scope>
    <source>
        <strain evidence="2">RIB 2604</strain>
    </source>
</reference>